<keyword evidence="5" id="KW-0677">Repeat</keyword>
<proteinExistence type="inferred from homology"/>
<dbReference type="PANTHER" id="PTHR45678">
    <property type="entry name" value="MITOCHONDRIAL 2-OXODICARBOXYLATE CARRIER 1-RELATED"/>
    <property type="match status" value="1"/>
</dbReference>
<keyword evidence="4 14" id="KW-0812">Transmembrane</keyword>
<feature type="repeat" description="Solcar" evidence="14">
    <location>
        <begin position="253"/>
        <end position="356"/>
    </location>
</feature>
<dbReference type="InterPro" id="IPR051028">
    <property type="entry name" value="Mito_Solute_Carrier"/>
</dbReference>
<dbReference type="GO" id="GO:0005743">
    <property type="term" value="C:mitochondrial inner membrane"/>
    <property type="evidence" value="ECO:0007669"/>
    <property type="project" value="UniProtKB-SubCell"/>
</dbReference>
<dbReference type="PRINTS" id="PR00926">
    <property type="entry name" value="MITOCARRIER"/>
</dbReference>
<feature type="repeat" description="Solcar" evidence="14">
    <location>
        <begin position="366"/>
        <end position="454"/>
    </location>
</feature>
<evidence type="ECO:0000256" key="15">
    <source>
        <dbReference type="RuleBase" id="RU000488"/>
    </source>
</evidence>
<evidence type="ECO:0000256" key="12">
    <source>
        <dbReference type="ARBA" id="ARBA00073787"/>
    </source>
</evidence>
<evidence type="ECO:0000256" key="2">
    <source>
        <dbReference type="ARBA" id="ARBA00006375"/>
    </source>
</evidence>
<dbReference type="InterPro" id="IPR023395">
    <property type="entry name" value="MCP_dom_sf"/>
</dbReference>
<dbReference type="SUPFAM" id="SSF103506">
    <property type="entry name" value="Mitochondrial carrier"/>
    <property type="match status" value="1"/>
</dbReference>
<dbReference type="GO" id="GO:0015183">
    <property type="term" value="F:L-aspartate transmembrane transporter activity"/>
    <property type="evidence" value="ECO:0007669"/>
    <property type="project" value="TreeGrafter"/>
</dbReference>
<dbReference type="OrthoDB" id="2161at2759"/>
<dbReference type="Proteomes" id="UP000054350">
    <property type="component" value="Unassembled WGS sequence"/>
</dbReference>
<accession>A0A0L0T2S3</accession>
<evidence type="ECO:0000256" key="5">
    <source>
        <dbReference type="ARBA" id="ARBA00022737"/>
    </source>
</evidence>
<dbReference type="Gene3D" id="1.50.40.10">
    <property type="entry name" value="Mitochondrial carrier domain"/>
    <property type="match status" value="1"/>
</dbReference>
<keyword evidence="17" id="KW-1185">Reference proteome</keyword>
<dbReference type="Pfam" id="PF00153">
    <property type="entry name" value="Mito_carr"/>
    <property type="match status" value="3"/>
</dbReference>
<organism evidence="16 17">
    <name type="scientific">Allomyces macrogynus (strain ATCC 38327)</name>
    <name type="common">Allomyces javanicus var. macrogynus</name>
    <dbReference type="NCBI Taxonomy" id="578462"/>
    <lineage>
        <taxon>Eukaryota</taxon>
        <taxon>Fungi</taxon>
        <taxon>Fungi incertae sedis</taxon>
        <taxon>Blastocladiomycota</taxon>
        <taxon>Blastocladiomycetes</taxon>
        <taxon>Blastocladiales</taxon>
        <taxon>Blastocladiaceae</taxon>
        <taxon>Allomyces</taxon>
    </lineage>
</organism>
<comment type="similarity">
    <text evidence="2 15">Belongs to the mitochondrial carrier (TC 2.A.29) family.</text>
</comment>
<dbReference type="GO" id="GO:0005313">
    <property type="term" value="F:L-glutamate transmembrane transporter activity"/>
    <property type="evidence" value="ECO:0007669"/>
    <property type="project" value="TreeGrafter"/>
</dbReference>
<evidence type="ECO:0000256" key="11">
    <source>
        <dbReference type="ARBA" id="ARBA00059916"/>
    </source>
</evidence>
<keyword evidence="3 15" id="KW-0813">Transport</keyword>
<sequence>MALPVSEERSTAFAAVSSTRDPATGAAAMTEADFVVAIRAVVPDASEAAARALFRATDINTVGYVTLGDVLALEAELTAADGAARLSRRFLVAVASLAGVQAPSSDDTTVALPAAALAHLLGRAPPAPPAAVMRAPSAHAAGDHDHLTPVQKMLKSAYHFALGSVAGAVGAFSIYPIDLVKTRMQNQRSAVPGELLYRNSIDCFRKVFKAEGLRGLYSGLGPQLIGVAPEKAIKLTMNDLVRSLVTDKDTGKIPLWGEILAGCTAGGSQVIFTNPLEIVKIRLQVQGEVMSHAAAAAAAAAAAGQPAPVAPVKQSAISIIRQLGLMGLYKGAGACLLRDIPFSGIYFTCYAHLKKNVFHETPEKPLTGIELLLAGAAAGMPAAYLTTPADVIKTRLQVEARKGQTVYTGISDAASKIWKEEGFKAFFKGGPARIFRSSPQFGVTLMTYELLQTALPFPYDEPKHHAAAAAPVVPASASAAAAIAREPATLGLAMLQNLHFQVGLRRQ</sequence>
<dbReference type="InterPro" id="IPR002067">
    <property type="entry name" value="MCP"/>
</dbReference>
<evidence type="ECO:0000256" key="3">
    <source>
        <dbReference type="ARBA" id="ARBA00022448"/>
    </source>
</evidence>
<evidence type="ECO:0000256" key="7">
    <source>
        <dbReference type="ARBA" id="ARBA00022837"/>
    </source>
</evidence>
<evidence type="ECO:0000256" key="13">
    <source>
        <dbReference type="ARBA" id="ARBA00082232"/>
    </source>
</evidence>
<dbReference type="InterPro" id="IPR018108">
    <property type="entry name" value="MCP_transmembrane"/>
</dbReference>
<keyword evidence="8" id="KW-1133">Transmembrane helix</keyword>
<evidence type="ECO:0000313" key="16">
    <source>
        <dbReference type="EMBL" id="KNE69031.1"/>
    </source>
</evidence>
<dbReference type="AlphaFoldDB" id="A0A0L0T2S3"/>
<comment type="function">
    <text evidence="11">Calcium-dependent mitochondrial aspartate and glutamate carrier. Transport of glutamate in mitochondria is required for mitochondrial transamination reactions and ornithine synthesis. Plays also a role in malate-aspartate NADH shuttle, which is critical for growth on acetate and fatty acids.</text>
</comment>
<reference evidence="17" key="2">
    <citation type="submission" date="2009-11" db="EMBL/GenBank/DDBJ databases">
        <title>The Genome Sequence of Allomyces macrogynus strain ATCC 38327.</title>
        <authorList>
            <consortium name="The Broad Institute Genome Sequencing Platform"/>
            <person name="Russ C."/>
            <person name="Cuomo C."/>
            <person name="Shea T."/>
            <person name="Young S.K."/>
            <person name="Zeng Q."/>
            <person name="Koehrsen M."/>
            <person name="Haas B."/>
            <person name="Borodovsky M."/>
            <person name="Guigo R."/>
            <person name="Alvarado L."/>
            <person name="Berlin A."/>
            <person name="Borenstein D."/>
            <person name="Chen Z."/>
            <person name="Engels R."/>
            <person name="Freedman E."/>
            <person name="Gellesch M."/>
            <person name="Goldberg J."/>
            <person name="Griggs A."/>
            <person name="Gujja S."/>
            <person name="Heiman D."/>
            <person name="Hepburn T."/>
            <person name="Howarth C."/>
            <person name="Jen D."/>
            <person name="Larson L."/>
            <person name="Lewis B."/>
            <person name="Mehta T."/>
            <person name="Park D."/>
            <person name="Pearson M."/>
            <person name="Roberts A."/>
            <person name="Saif S."/>
            <person name="Shenoy N."/>
            <person name="Sisk P."/>
            <person name="Stolte C."/>
            <person name="Sykes S."/>
            <person name="Walk T."/>
            <person name="White J."/>
            <person name="Yandava C."/>
            <person name="Burger G."/>
            <person name="Gray M.W."/>
            <person name="Holland P.W.H."/>
            <person name="King N."/>
            <person name="Lang F.B.F."/>
            <person name="Roger A.J."/>
            <person name="Ruiz-Trillo I."/>
            <person name="Lander E."/>
            <person name="Nusbaum C."/>
        </authorList>
    </citation>
    <scope>NUCLEOTIDE SEQUENCE [LARGE SCALE GENOMIC DNA]</scope>
    <source>
        <strain evidence="17">ATCC 38327</strain>
    </source>
</reference>
<evidence type="ECO:0000256" key="10">
    <source>
        <dbReference type="ARBA" id="ARBA00023136"/>
    </source>
</evidence>
<dbReference type="PROSITE" id="PS50920">
    <property type="entry name" value="SOLCAR"/>
    <property type="match status" value="3"/>
</dbReference>
<keyword evidence="10 14" id="KW-0472">Membrane</keyword>
<name>A0A0L0T2S3_ALLM3</name>
<evidence type="ECO:0000256" key="8">
    <source>
        <dbReference type="ARBA" id="ARBA00022989"/>
    </source>
</evidence>
<evidence type="ECO:0000256" key="4">
    <source>
        <dbReference type="ARBA" id="ARBA00022692"/>
    </source>
</evidence>
<evidence type="ECO:0000256" key="9">
    <source>
        <dbReference type="ARBA" id="ARBA00023128"/>
    </source>
</evidence>
<keyword evidence="6" id="KW-0999">Mitochondrion inner membrane</keyword>
<dbReference type="PANTHER" id="PTHR45678:SF9">
    <property type="entry name" value="CALCIUM-BINDING MITOCHONDRIAL CARRIER PROTEIN ARALAR1"/>
    <property type="match status" value="1"/>
</dbReference>
<dbReference type="GO" id="GO:0043490">
    <property type="term" value="P:malate-aspartate shuttle"/>
    <property type="evidence" value="ECO:0007669"/>
    <property type="project" value="TreeGrafter"/>
</dbReference>
<evidence type="ECO:0000256" key="1">
    <source>
        <dbReference type="ARBA" id="ARBA00004448"/>
    </source>
</evidence>
<evidence type="ECO:0000313" key="17">
    <source>
        <dbReference type="Proteomes" id="UP000054350"/>
    </source>
</evidence>
<dbReference type="FunFam" id="1.50.40.10:FF:000004">
    <property type="entry name" value="Calcium-binding mitochondrial carrier protein Aralar1"/>
    <property type="match status" value="1"/>
</dbReference>
<protein>
    <recommendedName>
        <fullName evidence="12">Mitochondrial aspartate-glutamate transporter AGC1</fullName>
    </recommendedName>
    <alternativeName>
        <fullName evidence="13">Aspartate-glutamate carrier 1</fullName>
    </alternativeName>
</protein>
<dbReference type="VEuPathDB" id="FungiDB:AMAG_13906"/>
<evidence type="ECO:0000256" key="14">
    <source>
        <dbReference type="PROSITE-ProRule" id="PRU00282"/>
    </source>
</evidence>
<dbReference type="STRING" id="578462.A0A0L0T2S3"/>
<comment type="subcellular location">
    <subcellularLocation>
        <location evidence="1">Mitochondrion inner membrane</location>
        <topology evidence="1">Multi-pass membrane protein</topology>
    </subcellularLocation>
</comment>
<dbReference type="EMBL" id="GG745359">
    <property type="protein sequence ID" value="KNE69031.1"/>
    <property type="molecule type" value="Genomic_DNA"/>
</dbReference>
<evidence type="ECO:0000256" key="6">
    <source>
        <dbReference type="ARBA" id="ARBA00022792"/>
    </source>
</evidence>
<feature type="repeat" description="Solcar" evidence="14">
    <location>
        <begin position="154"/>
        <end position="244"/>
    </location>
</feature>
<keyword evidence="9" id="KW-0496">Mitochondrion</keyword>
<reference evidence="16 17" key="1">
    <citation type="submission" date="2009-11" db="EMBL/GenBank/DDBJ databases">
        <title>Annotation of Allomyces macrogynus ATCC 38327.</title>
        <authorList>
            <consortium name="The Broad Institute Genome Sequencing Platform"/>
            <person name="Russ C."/>
            <person name="Cuomo C."/>
            <person name="Burger G."/>
            <person name="Gray M.W."/>
            <person name="Holland P.W.H."/>
            <person name="King N."/>
            <person name="Lang F.B.F."/>
            <person name="Roger A.J."/>
            <person name="Ruiz-Trillo I."/>
            <person name="Young S.K."/>
            <person name="Zeng Q."/>
            <person name="Gargeya S."/>
            <person name="Fitzgerald M."/>
            <person name="Haas B."/>
            <person name="Abouelleil A."/>
            <person name="Alvarado L."/>
            <person name="Arachchi H.M."/>
            <person name="Berlin A."/>
            <person name="Chapman S.B."/>
            <person name="Gearin G."/>
            <person name="Goldberg J."/>
            <person name="Griggs A."/>
            <person name="Gujja S."/>
            <person name="Hansen M."/>
            <person name="Heiman D."/>
            <person name="Howarth C."/>
            <person name="Larimer J."/>
            <person name="Lui A."/>
            <person name="MacDonald P.J.P."/>
            <person name="McCowen C."/>
            <person name="Montmayeur A."/>
            <person name="Murphy C."/>
            <person name="Neiman D."/>
            <person name="Pearson M."/>
            <person name="Priest M."/>
            <person name="Roberts A."/>
            <person name="Saif S."/>
            <person name="Shea T."/>
            <person name="Sisk P."/>
            <person name="Stolte C."/>
            <person name="Sykes S."/>
            <person name="Wortman J."/>
            <person name="Nusbaum C."/>
            <person name="Birren B."/>
        </authorList>
    </citation>
    <scope>NUCLEOTIDE SEQUENCE [LARGE SCALE GENOMIC DNA]</scope>
    <source>
        <strain evidence="16 17">ATCC 38327</strain>
    </source>
</reference>
<dbReference type="eggNOG" id="KOG0751">
    <property type="taxonomic scope" value="Eukaryota"/>
</dbReference>
<keyword evidence="7" id="KW-0106">Calcium</keyword>
<gene>
    <name evidence="16" type="ORF">AMAG_13906</name>
</gene>